<reference evidence="1" key="1">
    <citation type="submission" date="2023-03" db="EMBL/GenBank/DDBJ databases">
        <title>Massive genome expansion in bonnet fungi (Mycena s.s.) driven by repeated elements and novel gene families across ecological guilds.</title>
        <authorList>
            <consortium name="Lawrence Berkeley National Laboratory"/>
            <person name="Harder C.B."/>
            <person name="Miyauchi S."/>
            <person name="Viragh M."/>
            <person name="Kuo A."/>
            <person name="Thoen E."/>
            <person name="Andreopoulos B."/>
            <person name="Lu D."/>
            <person name="Skrede I."/>
            <person name="Drula E."/>
            <person name="Henrissat B."/>
            <person name="Morin E."/>
            <person name="Kohler A."/>
            <person name="Barry K."/>
            <person name="LaButti K."/>
            <person name="Morin E."/>
            <person name="Salamov A."/>
            <person name="Lipzen A."/>
            <person name="Mereny Z."/>
            <person name="Hegedus B."/>
            <person name="Baldrian P."/>
            <person name="Stursova M."/>
            <person name="Weitz H."/>
            <person name="Taylor A."/>
            <person name="Grigoriev I.V."/>
            <person name="Nagy L.G."/>
            <person name="Martin F."/>
            <person name="Kauserud H."/>
        </authorList>
    </citation>
    <scope>NUCLEOTIDE SEQUENCE</scope>
    <source>
        <strain evidence="1">CBHHK188m</strain>
    </source>
</reference>
<dbReference type="Proteomes" id="UP001215280">
    <property type="component" value="Unassembled WGS sequence"/>
</dbReference>
<protein>
    <recommendedName>
        <fullName evidence="3">F-box domain-containing protein</fullName>
    </recommendedName>
</protein>
<evidence type="ECO:0000313" key="2">
    <source>
        <dbReference type="Proteomes" id="UP001215280"/>
    </source>
</evidence>
<name>A0AAD7NES3_9AGAR</name>
<dbReference type="EMBL" id="JARJLG010000057">
    <property type="protein sequence ID" value="KAJ7757803.1"/>
    <property type="molecule type" value="Genomic_DNA"/>
</dbReference>
<proteinExistence type="predicted"/>
<evidence type="ECO:0000313" key="1">
    <source>
        <dbReference type="EMBL" id="KAJ7757803.1"/>
    </source>
</evidence>
<sequence length="485" mass="55556">MDTNSDPTNALHDPRRIRIAQIDEKIAQLQAERHALIASFTFPVITLPVEITSEIFVRCLSDNPLDYSTTEVAVVLGHVCRRWRDIALSIPCLWAGWSLAIDRGTSLQQICAGIKLWLSRSKDRPLSIRLYHADGVRRDVDEEDEDWWERAWDFGHAVVPLLLEHQRRWKNIDFSVPVSILRSIPPLTQGHSDLTHLVLGSAERDWGGGGDEEVITYFALAPKLRSLHIVLEEHHLSQMDPVQLPYAQLTSFTGTMFSPMECAFILSLTPALVEGVFYLHDGDANMAHHVASPTTLSHLKSLKLWSTTARVRPVEALDYLTLPSLETLAFGCCKLTAGLWTFWERSDECAIRHFFCESMEWRELRNCLELMSELDTLELLQYDQQVVTDVMRRLHHHGELSSLLPELQSLTVHCHKKRHDGDFPFIDLLSLLEELVTCTPLQRFRLTWTSPLLPRRPNLEESARFRMLVAKGMDIYVGNQETSWI</sequence>
<gene>
    <name evidence="1" type="ORF">DFH07DRAFT_459517</name>
</gene>
<dbReference type="AlphaFoldDB" id="A0AAD7NES3"/>
<comment type="caution">
    <text evidence="1">The sequence shown here is derived from an EMBL/GenBank/DDBJ whole genome shotgun (WGS) entry which is preliminary data.</text>
</comment>
<evidence type="ECO:0008006" key="3">
    <source>
        <dbReference type="Google" id="ProtNLM"/>
    </source>
</evidence>
<keyword evidence="2" id="KW-1185">Reference proteome</keyword>
<organism evidence="1 2">
    <name type="scientific">Mycena maculata</name>
    <dbReference type="NCBI Taxonomy" id="230809"/>
    <lineage>
        <taxon>Eukaryota</taxon>
        <taxon>Fungi</taxon>
        <taxon>Dikarya</taxon>
        <taxon>Basidiomycota</taxon>
        <taxon>Agaricomycotina</taxon>
        <taxon>Agaricomycetes</taxon>
        <taxon>Agaricomycetidae</taxon>
        <taxon>Agaricales</taxon>
        <taxon>Marasmiineae</taxon>
        <taxon>Mycenaceae</taxon>
        <taxon>Mycena</taxon>
    </lineage>
</organism>
<dbReference type="Gene3D" id="1.20.1280.50">
    <property type="match status" value="1"/>
</dbReference>
<accession>A0AAD7NES3</accession>